<proteinExistence type="predicted"/>
<gene>
    <name evidence="1" type="ORF">NCTC12722_01785</name>
</gene>
<dbReference type="EMBL" id="UIGB01000001">
    <property type="protein sequence ID" value="SUU84589.1"/>
    <property type="molecule type" value="Genomic_DNA"/>
</dbReference>
<protein>
    <recommendedName>
        <fullName evidence="3">Pentapeptide repeat-containing protein</fullName>
    </recommendedName>
</protein>
<accession>A0A380W7H9</accession>
<evidence type="ECO:0000313" key="1">
    <source>
        <dbReference type="EMBL" id="SUU84589.1"/>
    </source>
</evidence>
<evidence type="ECO:0000313" key="2">
    <source>
        <dbReference type="Proteomes" id="UP000254343"/>
    </source>
</evidence>
<sequence>MRAIESNKQSSMTSGYEERVFWAKTFHAETLDFRGRVNFCRFDECTFIRCTLLIDPETEQVSFTGCTFKDCNIDQIGSDEERGILSKDNIFDRPLAEQRKEFDERLAAALRSRHKT</sequence>
<dbReference type="Proteomes" id="UP000254343">
    <property type="component" value="Unassembled WGS sequence"/>
</dbReference>
<organism evidence="1 2">
    <name type="scientific">Afipia felis</name>
    <name type="common">Cat scratch disease bacillus</name>
    <dbReference type="NCBI Taxonomy" id="1035"/>
    <lineage>
        <taxon>Bacteria</taxon>
        <taxon>Pseudomonadati</taxon>
        <taxon>Pseudomonadota</taxon>
        <taxon>Alphaproteobacteria</taxon>
        <taxon>Hyphomicrobiales</taxon>
        <taxon>Nitrobacteraceae</taxon>
        <taxon>Afipia</taxon>
    </lineage>
</organism>
<reference evidence="1 2" key="1">
    <citation type="submission" date="2018-06" db="EMBL/GenBank/DDBJ databases">
        <authorList>
            <consortium name="Pathogen Informatics"/>
            <person name="Doyle S."/>
        </authorList>
    </citation>
    <scope>NUCLEOTIDE SEQUENCE [LARGE SCALE GENOMIC DNA]</scope>
    <source>
        <strain evidence="1 2">NCTC12722</strain>
    </source>
</reference>
<evidence type="ECO:0008006" key="3">
    <source>
        <dbReference type="Google" id="ProtNLM"/>
    </source>
</evidence>
<name>A0A380W7H9_AFIFE</name>
<dbReference type="AlphaFoldDB" id="A0A380W7H9"/>